<dbReference type="EMBL" id="NKXS01009533">
    <property type="protein sequence ID" value="PIM97519.1"/>
    <property type="molecule type" value="Genomic_DNA"/>
</dbReference>
<keyword evidence="2" id="KW-1185">Reference proteome</keyword>
<dbReference type="AlphaFoldDB" id="A0A2G9FXW2"/>
<protein>
    <submittedName>
        <fullName evidence="1">Uncharacterized protein</fullName>
    </submittedName>
</protein>
<evidence type="ECO:0000313" key="2">
    <source>
        <dbReference type="Proteomes" id="UP000231279"/>
    </source>
</evidence>
<organism evidence="1 2">
    <name type="scientific">Handroanthus impetiginosus</name>
    <dbReference type="NCBI Taxonomy" id="429701"/>
    <lineage>
        <taxon>Eukaryota</taxon>
        <taxon>Viridiplantae</taxon>
        <taxon>Streptophyta</taxon>
        <taxon>Embryophyta</taxon>
        <taxon>Tracheophyta</taxon>
        <taxon>Spermatophyta</taxon>
        <taxon>Magnoliopsida</taxon>
        <taxon>eudicotyledons</taxon>
        <taxon>Gunneridae</taxon>
        <taxon>Pentapetalae</taxon>
        <taxon>asterids</taxon>
        <taxon>lamiids</taxon>
        <taxon>Lamiales</taxon>
        <taxon>Bignoniaceae</taxon>
        <taxon>Crescentiina</taxon>
        <taxon>Tabebuia alliance</taxon>
        <taxon>Handroanthus</taxon>
    </lineage>
</organism>
<name>A0A2G9FXW2_9LAMI</name>
<dbReference type="Proteomes" id="UP000231279">
    <property type="component" value="Unassembled WGS sequence"/>
</dbReference>
<gene>
    <name evidence="1" type="ORF">CDL12_30009</name>
</gene>
<proteinExistence type="predicted"/>
<comment type="caution">
    <text evidence="1">The sequence shown here is derived from an EMBL/GenBank/DDBJ whole genome shotgun (WGS) entry which is preliminary data.</text>
</comment>
<accession>A0A2G9FXW2</accession>
<evidence type="ECO:0000313" key="1">
    <source>
        <dbReference type="EMBL" id="PIM97519.1"/>
    </source>
</evidence>
<reference evidence="2" key="1">
    <citation type="journal article" date="2018" name="Gigascience">
        <title>Genome assembly of the Pink Ipe (Handroanthus impetiginosus, Bignoniaceae), a highly valued, ecologically keystone Neotropical timber forest tree.</title>
        <authorList>
            <person name="Silva-Junior O.B."/>
            <person name="Grattapaglia D."/>
            <person name="Novaes E."/>
            <person name="Collevatti R.G."/>
        </authorList>
    </citation>
    <scope>NUCLEOTIDE SEQUENCE [LARGE SCALE GENOMIC DNA]</scope>
    <source>
        <strain evidence="2">cv. UFG-1</strain>
    </source>
</reference>
<sequence length="57" mass="6403">MKNLLLFLNSNAAQLPLNPVHQSGLKDEMRVFEIDKVTSRRTIEGLLEEFISASNSS</sequence>
<dbReference type="STRING" id="429701.A0A2G9FXW2"/>
<dbReference type="OrthoDB" id="374045at2759"/>